<accession>A0A2P6SCZ7</accession>
<dbReference type="Gramene" id="PRQ56552">
    <property type="protein sequence ID" value="PRQ56552"/>
    <property type="gene ID" value="RchiOBHm_Chr1g0337631"/>
</dbReference>
<dbReference type="PANTHER" id="PTHR33593:SF2">
    <property type="entry name" value="ANKYRIN REPEAT_KH DOMAIN PROTEIN (DUF1442)"/>
    <property type="match status" value="1"/>
</dbReference>
<dbReference type="PANTHER" id="PTHR33593">
    <property type="entry name" value="DUF1442 FAMILY PROTEIN"/>
    <property type="match status" value="1"/>
</dbReference>
<gene>
    <name evidence="1" type="ORF">RchiOBHm_Chr1g0337631</name>
</gene>
<protein>
    <submittedName>
        <fullName evidence="1">Uncharacterized protein</fullName>
    </submittedName>
</protein>
<sequence length="134" mass="15308">MCDHITCIISNMNPEVLVGEPEEVMSELVVIDFMVVDCKRKDYARVLRQARYQSGASWFARMPIQKAILVFRWKNVINCGSRRVVRIVFLPVGKGLDMAHVSCSGGNSGSSQVEKKRWIKHFDQQSGEEHVIRK</sequence>
<proteinExistence type="predicted"/>
<reference evidence="1 2" key="1">
    <citation type="journal article" date="2018" name="Nat. Genet.">
        <title>The Rosa genome provides new insights in the design of modern roses.</title>
        <authorList>
            <person name="Bendahmane M."/>
        </authorList>
    </citation>
    <scope>NUCLEOTIDE SEQUENCE [LARGE SCALE GENOMIC DNA]</scope>
    <source>
        <strain evidence="2">cv. Old Blush</strain>
    </source>
</reference>
<comment type="caution">
    <text evidence="1">The sequence shown here is derived from an EMBL/GenBank/DDBJ whole genome shotgun (WGS) entry which is preliminary data.</text>
</comment>
<keyword evidence="2" id="KW-1185">Reference proteome</keyword>
<dbReference type="STRING" id="74649.A0A2P6SCZ7"/>
<name>A0A2P6SCZ7_ROSCH</name>
<evidence type="ECO:0000313" key="2">
    <source>
        <dbReference type="Proteomes" id="UP000238479"/>
    </source>
</evidence>
<dbReference type="EMBL" id="PDCK01000039">
    <property type="protein sequence ID" value="PRQ56552.1"/>
    <property type="molecule type" value="Genomic_DNA"/>
</dbReference>
<dbReference type="AlphaFoldDB" id="A0A2P6SCZ7"/>
<dbReference type="Proteomes" id="UP000238479">
    <property type="component" value="Chromosome 1"/>
</dbReference>
<dbReference type="OMA" id="NVINCGS"/>
<dbReference type="InterPro" id="IPR009902">
    <property type="entry name" value="DUF1442"/>
</dbReference>
<organism evidence="1 2">
    <name type="scientific">Rosa chinensis</name>
    <name type="common">China rose</name>
    <dbReference type="NCBI Taxonomy" id="74649"/>
    <lineage>
        <taxon>Eukaryota</taxon>
        <taxon>Viridiplantae</taxon>
        <taxon>Streptophyta</taxon>
        <taxon>Embryophyta</taxon>
        <taxon>Tracheophyta</taxon>
        <taxon>Spermatophyta</taxon>
        <taxon>Magnoliopsida</taxon>
        <taxon>eudicotyledons</taxon>
        <taxon>Gunneridae</taxon>
        <taxon>Pentapetalae</taxon>
        <taxon>rosids</taxon>
        <taxon>fabids</taxon>
        <taxon>Rosales</taxon>
        <taxon>Rosaceae</taxon>
        <taxon>Rosoideae</taxon>
        <taxon>Rosoideae incertae sedis</taxon>
        <taxon>Rosa</taxon>
    </lineage>
</organism>
<evidence type="ECO:0000313" key="1">
    <source>
        <dbReference type="EMBL" id="PRQ56552.1"/>
    </source>
</evidence>
<dbReference type="Pfam" id="PF07279">
    <property type="entry name" value="DUF1442"/>
    <property type="match status" value="1"/>
</dbReference>